<accession>A0ABQ9NRG4</accession>
<dbReference type="InterPro" id="IPR013094">
    <property type="entry name" value="AB_hydrolase_3"/>
</dbReference>
<organism evidence="3 4">
    <name type="scientific">Coniosporium apollinis</name>
    <dbReference type="NCBI Taxonomy" id="61459"/>
    <lineage>
        <taxon>Eukaryota</taxon>
        <taxon>Fungi</taxon>
        <taxon>Dikarya</taxon>
        <taxon>Ascomycota</taxon>
        <taxon>Pezizomycotina</taxon>
        <taxon>Dothideomycetes</taxon>
        <taxon>Dothideomycetes incertae sedis</taxon>
        <taxon>Coniosporium</taxon>
    </lineage>
</organism>
<feature type="domain" description="Alpha/beta hydrolase fold-3" evidence="2">
    <location>
        <begin position="136"/>
        <end position="354"/>
    </location>
</feature>
<keyword evidence="4" id="KW-1185">Reference proteome</keyword>
<dbReference type="Proteomes" id="UP001172684">
    <property type="component" value="Unassembled WGS sequence"/>
</dbReference>
<dbReference type="PANTHER" id="PTHR48081">
    <property type="entry name" value="AB HYDROLASE SUPERFAMILY PROTEIN C4A8.06C"/>
    <property type="match status" value="1"/>
</dbReference>
<dbReference type="SUPFAM" id="SSF53474">
    <property type="entry name" value="alpha/beta-Hydrolases"/>
    <property type="match status" value="1"/>
</dbReference>
<dbReference type="InterPro" id="IPR050300">
    <property type="entry name" value="GDXG_lipolytic_enzyme"/>
</dbReference>
<keyword evidence="1" id="KW-0378">Hydrolase</keyword>
<gene>
    <name evidence="3" type="ORF">H2201_004884</name>
</gene>
<name>A0ABQ9NRG4_9PEZI</name>
<reference evidence="3" key="1">
    <citation type="submission" date="2022-10" db="EMBL/GenBank/DDBJ databases">
        <title>Culturing micro-colonial fungi from biological soil crusts in the Mojave desert and describing Neophaeococcomyces mojavensis, and introducing the new genera and species Taxawa tesnikishii.</title>
        <authorList>
            <person name="Kurbessoian T."/>
            <person name="Stajich J.E."/>
        </authorList>
    </citation>
    <scope>NUCLEOTIDE SEQUENCE</scope>
    <source>
        <strain evidence="3">TK_1</strain>
    </source>
</reference>
<dbReference type="Pfam" id="PF07859">
    <property type="entry name" value="Abhydrolase_3"/>
    <property type="match status" value="1"/>
</dbReference>
<dbReference type="EMBL" id="JAPDRL010000033">
    <property type="protein sequence ID" value="KAJ9665019.1"/>
    <property type="molecule type" value="Genomic_DNA"/>
</dbReference>
<evidence type="ECO:0000313" key="4">
    <source>
        <dbReference type="Proteomes" id="UP001172684"/>
    </source>
</evidence>
<dbReference type="InterPro" id="IPR029058">
    <property type="entry name" value="AB_hydrolase_fold"/>
</dbReference>
<protein>
    <recommendedName>
        <fullName evidence="2">Alpha/beta hydrolase fold-3 domain-containing protein</fullName>
    </recommendedName>
</protein>
<comment type="caution">
    <text evidence="3">The sequence shown here is derived from an EMBL/GenBank/DDBJ whole genome shotgun (WGS) entry which is preliminary data.</text>
</comment>
<evidence type="ECO:0000259" key="2">
    <source>
        <dbReference type="Pfam" id="PF07859"/>
    </source>
</evidence>
<proteinExistence type="predicted"/>
<dbReference type="PANTHER" id="PTHR48081:SF8">
    <property type="entry name" value="ALPHA_BETA HYDROLASE FOLD-3 DOMAIN-CONTAINING PROTEIN-RELATED"/>
    <property type="match status" value="1"/>
</dbReference>
<dbReference type="Gene3D" id="3.40.50.1820">
    <property type="entry name" value="alpha/beta hydrolase"/>
    <property type="match status" value="1"/>
</dbReference>
<evidence type="ECO:0000313" key="3">
    <source>
        <dbReference type="EMBL" id="KAJ9665019.1"/>
    </source>
</evidence>
<evidence type="ECO:0000256" key="1">
    <source>
        <dbReference type="ARBA" id="ARBA00022801"/>
    </source>
</evidence>
<sequence length="386" mass="42450">MPLRSDLTLEVSKFAPEAIDEKTRKLNEHLIEVTRNGPRWYEVVPLPILSPAFPQRSVVAVPQSLSLMDCHEFGTPEPSVGAAKYRKMRWAGETPFPKPVVLDSGIDMTLPSREAGREIPCRMFKPPQGKDVKGVVMHIHGGGWVLNDEKFQDYYLKFMADNADMVVISVGYRLAPEHPFPQGPEDCYDVAEYLVQHGKSKYGGDLAFIGGESAGAHLAVLTTFHLLSHPPYTSSPTLRGLLLHFGAYDLTDFLPQAHHFDKPLILDYNIMSHFLSAFLPSTTSADRRSPSISPFYQDLNVFRTAGGSKLPPALFTCGTEDCLLDDTVVMASKWLMAGAEATVRIYPGAPHGFIMFPPSASPAAGEGLEATREFMAEVMGRGGARL</sequence>